<keyword evidence="4" id="KW-1185">Reference proteome</keyword>
<keyword evidence="1" id="KW-0694">RNA-binding</keyword>
<dbReference type="InterPro" id="IPR012337">
    <property type="entry name" value="RNaseH-like_sf"/>
</dbReference>
<dbReference type="PANTHER" id="PTHR37984:SF5">
    <property type="entry name" value="PROTEIN NYNRIN-LIKE"/>
    <property type="match status" value="1"/>
</dbReference>
<gene>
    <name evidence="3" type="ORF">O181_069199</name>
</gene>
<dbReference type="InterPro" id="IPR041588">
    <property type="entry name" value="Integrase_H2C2"/>
</dbReference>
<dbReference type="SUPFAM" id="SSF53098">
    <property type="entry name" value="Ribonuclease H-like"/>
    <property type="match status" value="1"/>
</dbReference>
<comment type="caution">
    <text evidence="3">The sequence shown here is derived from an EMBL/GenBank/DDBJ whole genome shotgun (WGS) entry which is preliminary data.</text>
</comment>
<dbReference type="AlphaFoldDB" id="A0A9Q3EYD8"/>
<evidence type="ECO:0000313" key="4">
    <source>
        <dbReference type="Proteomes" id="UP000765509"/>
    </source>
</evidence>
<reference evidence="3" key="1">
    <citation type="submission" date="2021-03" db="EMBL/GenBank/DDBJ databases">
        <title>Draft genome sequence of rust myrtle Austropuccinia psidii MF-1, a brazilian biotype.</title>
        <authorList>
            <person name="Quecine M.C."/>
            <person name="Pachon D.M.R."/>
            <person name="Bonatelli M.L."/>
            <person name="Correr F.H."/>
            <person name="Franceschini L.M."/>
            <person name="Leite T.F."/>
            <person name="Margarido G.R.A."/>
            <person name="Almeida C.A."/>
            <person name="Ferrarezi J.A."/>
            <person name="Labate C.A."/>
        </authorList>
    </citation>
    <scope>NUCLEOTIDE SEQUENCE</scope>
    <source>
        <strain evidence="3">MF-1</strain>
    </source>
</reference>
<evidence type="ECO:0000259" key="2">
    <source>
        <dbReference type="PROSITE" id="PS50994"/>
    </source>
</evidence>
<protein>
    <recommendedName>
        <fullName evidence="2">Integrase catalytic domain-containing protein</fullName>
    </recommendedName>
</protein>
<dbReference type="GO" id="GO:0003723">
    <property type="term" value="F:RNA binding"/>
    <property type="evidence" value="ECO:0007669"/>
    <property type="project" value="UniProtKB-KW"/>
</dbReference>
<dbReference type="InterPro" id="IPR036397">
    <property type="entry name" value="RNaseH_sf"/>
</dbReference>
<dbReference type="GO" id="GO:0015074">
    <property type="term" value="P:DNA integration"/>
    <property type="evidence" value="ECO:0007669"/>
    <property type="project" value="InterPro"/>
</dbReference>
<evidence type="ECO:0000313" key="3">
    <source>
        <dbReference type="EMBL" id="MBW0529484.1"/>
    </source>
</evidence>
<dbReference type="Proteomes" id="UP000765509">
    <property type="component" value="Unassembled WGS sequence"/>
</dbReference>
<dbReference type="Pfam" id="PF17921">
    <property type="entry name" value="Integrase_H2C2"/>
    <property type="match status" value="1"/>
</dbReference>
<dbReference type="EMBL" id="AVOT02035198">
    <property type="protein sequence ID" value="MBW0529484.1"/>
    <property type="molecule type" value="Genomic_DNA"/>
</dbReference>
<name>A0A9Q3EYD8_9BASI</name>
<feature type="domain" description="Integrase catalytic" evidence="2">
    <location>
        <begin position="118"/>
        <end position="234"/>
    </location>
</feature>
<dbReference type="InterPro" id="IPR050951">
    <property type="entry name" value="Retrovirus_Pol_polyprotein"/>
</dbReference>
<sequence length="234" mass="27476">MKYCIETSLSPKLDEILKKAYYYGGFHLLDRILYHRTKNTCVMALKYRNLINSILHKFHDSVVFGHLSKDKTLERVKTFSWWPNWRKNVSEYFQTCDRCQKASRATGKNFGMVIQIQEPKSPWEIAHMDLVIVLPPGGERSFNACLVSVYRYIITPIFLPCHKDDTSMNTAIPIWNIFISHTGLFQNCTIDRYPKFTSALLKNLHNWFETKLLFSTAYHPQTDGLEERMIQILE</sequence>
<dbReference type="Gene3D" id="1.10.340.70">
    <property type="match status" value="1"/>
</dbReference>
<proteinExistence type="predicted"/>
<dbReference type="GO" id="GO:0005634">
    <property type="term" value="C:nucleus"/>
    <property type="evidence" value="ECO:0007669"/>
    <property type="project" value="UniProtKB-ARBA"/>
</dbReference>
<organism evidence="3 4">
    <name type="scientific">Austropuccinia psidii MF-1</name>
    <dbReference type="NCBI Taxonomy" id="1389203"/>
    <lineage>
        <taxon>Eukaryota</taxon>
        <taxon>Fungi</taxon>
        <taxon>Dikarya</taxon>
        <taxon>Basidiomycota</taxon>
        <taxon>Pucciniomycotina</taxon>
        <taxon>Pucciniomycetes</taxon>
        <taxon>Pucciniales</taxon>
        <taxon>Sphaerophragmiaceae</taxon>
        <taxon>Austropuccinia</taxon>
    </lineage>
</organism>
<evidence type="ECO:0000256" key="1">
    <source>
        <dbReference type="ARBA" id="ARBA00022884"/>
    </source>
</evidence>
<dbReference type="InterPro" id="IPR001584">
    <property type="entry name" value="Integrase_cat-core"/>
</dbReference>
<accession>A0A9Q3EYD8</accession>
<dbReference type="PROSITE" id="PS50994">
    <property type="entry name" value="INTEGRASE"/>
    <property type="match status" value="1"/>
</dbReference>
<dbReference type="Gene3D" id="3.30.420.10">
    <property type="entry name" value="Ribonuclease H-like superfamily/Ribonuclease H"/>
    <property type="match status" value="1"/>
</dbReference>
<dbReference type="PANTHER" id="PTHR37984">
    <property type="entry name" value="PROTEIN CBG26694"/>
    <property type="match status" value="1"/>
</dbReference>